<evidence type="ECO:0000313" key="2">
    <source>
        <dbReference type="EMBL" id="CAA9435839.1"/>
    </source>
</evidence>
<dbReference type="Gene3D" id="3.90.70.10">
    <property type="entry name" value="Cysteine proteinases"/>
    <property type="match status" value="1"/>
</dbReference>
<evidence type="ECO:0000256" key="1">
    <source>
        <dbReference type="SAM" id="Phobius"/>
    </source>
</evidence>
<accession>A0A6J4QBU6</accession>
<keyword evidence="1" id="KW-1133">Transmembrane helix</keyword>
<proteinExistence type="predicted"/>
<dbReference type="AlphaFoldDB" id="A0A6J4QBU6"/>
<feature type="transmembrane region" description="Helical" evidence="1">
    <location>
        <begin position="64"/>
        <end position="86"/>
    </location>
</feature>
<keyword evidence="1" id="KW-0472">Membrane</keyword>
<feature type="transmembrane region" description="Helical" evidence="1">
    <location>
        <begin position="6"/>
        <end position="26"/>
    </location>
</feature>
<gene>
    <name evidence="2" type="ORF">AVDCRST_MAG64-3815</name>
</gene>
<sequence length="284" mass="30151">MNDLYFAMLVVGFVSLGALALALFVGNRVSRKAATALCVLVVGLIVAHVLWVSDRPWVARALPVSGVIVLGNGLPPLVAMLAGLAWRLIPGNVARRAVLLGALLVACGHRSLAPVLAAAGPPPQTRDRWRNDVCLQTSPATCSAAAAATLLRAHGIATTEAEMARLCLTREGGTAAHGLYRGLKLKTAGTAWDVEVFDTDAAGLRASAPAAAILTVRLDPVPGIDPRYEQLWGWTPGVQHTVVFFRFTPDGKVEMGDPSVGREHWSAKDLGVLWHGEGMRLVRR</sequence>
<keyword evidence="1" id="KW-0812">Transmembrane</keyword>
<organism evidence="2">
    <name type="scientific">uncultured Phycisphaerae bacterium</name>
    <dbReference type="NCBI Taxonomy" id="904963"/>
    <lineage>
        <taxon>Bacteria</taxon>
        <taxon>Pseudomonadati</taxon>
        <taxon>Planctomycetota</taxon>
        <taxon>Phycisphaerae</taxon>
        <taxon>environmental samples</taxon>
    </lineage>
</organism>
<name>A0A6J4QBU6_9BACT</name>
<protein>
    <submittedName>
        <fullName evidence="2">Uncharacterized protein</fullName>
    </submittedName>
</protein>
<reference evidence="2" key="1">
    <citation type="submission" date="2020-02" db="EMBL/GenBank/DDBJ databases">
        <authorList>
            <person name="Meier V. D."/>
        </authorList>
    </citation>
    <scope>NUCLEOTIDE SEQUENCE</scope>
    <source>
        <strain evidence="2">AVDCRST_MAG64</strain>
    </source>
</reference>
<dbReference type="EMBL" id="CADCUQ010000877">
    <property type="protein sequence ID" value="CAA9435839.1"/>
    <property type="molecule type" value="Genomic_DNA"/>
</dbReference>
<feature type="transmembrane region" description="Helical" evidence="1">
    <location>
        <begin position="33"/>
        <end position="52"/>
    </location>
</feature>